<dbReference type="Pfam" id="PF13738">
    <property type="entry name" value="Pyr_redox_3"/>
    <property type="match status" value="1"/>
</dbReference>
<dbReference type="InterPro" id="IPR036188">
    <property type="entry name" value="FAD/NAD-bd_sf"/>
</dbReference>
<evidence type="ECO:0000313" key="2">
    <source>
        <dbReference type="Proteomes" id="UP000219565"/>
    </source>
</evidence>
<dbReference type="InterPro" id="IPR051209">
    <property type="entry name" value="FAD-bind_Monooxygenase_sf"/>
</dbReference>
<organism evidence="1 2">
    <name type="scientific">Nocardia amikacinitolerans</name>
    <dbReference type="NCBI Taxonomy" id="756689"/>
    <lineage>
        <taxon>Bacteria</taxon>
        <taxon>Bacillati</taxon>
        <taxon>Actinomycetota</taxon>
        <taxon>Actinomycetes</taxon>
        <taxon>Mycobacteriales</taxon>
        <taxon>Nocardiaceae</taxon>
        <taxon>Nocardia</taxon>
    </lineage>
</organism>
<proteinExistence type="predicted"/>
<dbReference type="STRING" id="1379680.GCA_001612615_00909"/>
<dbReference type="PANTHER" id="PTHR42877:SF4">
    <property type="entry name" value="FAD_NAD(P)-BINDING DOMAIN-CONTAINING PROTEIN-RELATED"/>
    <property type="match status" value="1"/>
</dbReference>
<reference evidence="1 2" key="1">
    <citation type="submission" date="2017-09" db="EMBL/GenBank/DDBJ databases">
        <authorList>
            <person name="Ehlers B."/>
            <person name="Leendertz F.H."/>
        </authorList>
    </citation>
    <scope>NUCLEOTIDE SEQUENCE [LARGE SCALE GENOMIC DNA]</scope>
    <source>
        <strain evidence="1 2">DSM 45537</strain>
    </source>
</reference>
<keyword evidence="2" id="KW-1185">Reference proteome</keyword>
<accession>A0A285LWM9</accession>
<dbReference type="Gene3D" id="3.50.50.60">
    <property type="entry name" value="FAD/NAD(P)-binding domain"/>
    <property type="match status" value="2"/>
</dbReference>
<protein>
    <submittedName>
        <fullName evidence="1">Predicted flavoprotein CzcO associated with the cation diffusion facilitator CzcD</fullName>
    </submittedName>
</protein>
<dbReference type="PANTHER" id="PTHR42877">
    <property type="entry name" value="L-ORNITHINE N(5)-MONOOXYGENASE-RELATED"/>
    <property type="match status" value="1"/>
</dbReference>
<dbReference type="SUPFAM" id="SSF51905">
    <property type="entry name" value="FAD/NAD(P)-binding domain"/>
    <property type="match status" value="1"/>
</dbReference>
<dbReference type="RefSeq" id="WP_097248055.1">
    <property type="nucleotide sequence ID" value="NZ_OBEG01000008.1"/>
</dbReference>
<dbReference type="AlphaFoldDB" id="A0A285LWM9"/>
<dbReference type="OrthoDB" id="5168853at2"/>
<sequence>MLDCAVAVIGAGFGGIAMGVALKRAGIEDFLIFDKGHEVGGVWRENTSPGCSCDVPSHLYSLSCAPYRDRRVRYPGQREILAYLRRVADEHGLTRHLRLGVAITEATYLDDTGSWRLGTACGHYSMAEVVVFAVGQLHRPNIPDLPGRAEFAGPAFHSAEWDHGVDLRDRAVAVIGTGSSAAQMLPDLAATARRVFVFQRTPHWVLPKPRPEFGPVSRAALRVPGAHELYRRMLYHGADRVLAPVMRRGWSARPVEWVARRHLRRQVLDPALRAKLTPGYPIGGKRIVFDSRFYTMLTCPTVELVTEAIERVTADGVETVDGTLRRCDVLIYATGFRASEFLVPVTVRGRGGAVLHERWATGASAFLGVAVPGFPNAFLIAGPNTFNPAGSNPTMKECQVDFIVRCLRWRAELGAAAIEVTPEATLDYQRWLGKAMSATVWPTVERSWYKHCTGRVTNPWPASARAFGKMLRRHPAESFAVVRIGDRGGHRADTGRTP</sequence>
<evidence type="ECO:0000313" key="1">
    <source>
        <dbReference type="EMBL" id="SNY89349.1"/>
    </source>
</evidence>
<gene>
    <name evidence="1" type="ORF">SAMN04244553_6361</name>
</gene>
<dbReference type="EMBL" id="OBEG01000008">
    <property type="protein sequence ID" value="SNY89349.1"/>
    <property type="molecule type" value="Genomic_DNA"/>
</dbReference>
<dbReference type="Proteomes" id="UP000219565">
    <property type="component" value="Unassembled WGS sequence"/>
</dbReference>
<name>A0A285LWM9_9NOCA</name>